<dbReference type="KEGG" id="pdj:D0907_08280"/>
<evidence type="ECO:0000256" key="1">
    <source>
        <dbReference type="SAM" id="MobiDB-lite"/>
    </source>
</evidence>
<feature type="compositionally biased region" description="Basic and acidic residues" evidence="1">
    <location>
        <begin position="206"/>
        <end position="215"/>
    </location>
</feature>
<dbReference type="Proteomes" id="UP000264605">
    <property type="component" value="Chromosome"/>
</dbReference>
<dbReference type="RefSeq" id="WP_118844293.1">
    <property type="nucleotide sequence ID" value="NZ_CP032090.1"/>
</dbReference>
<accession>A0AAD0RZ51</accession>
<feature type="region of interest" description="Disordered" evidence="1">
    <location>
        <begin position="203"/>
        <end position="222"/>
    </location>
</feature>
<dbReference type="InterPro" id="IPR025285">
    <property type="entry name" value="DUF4145"/>
</dbReference>
<dbReference type="GeneID" id="99505454"/>
<dbReference type="Pfam" id="PF13643">
    <property type="entry name" value="DUF4145"/>
    <property type="match status" value="1"/>
</dbReference>
<dbReference type="EMBL" id="CP032090">
    <property type="protein sequence ID" value="AXV65265.1"/>
    <property type="molecule type" value="Genomic_DNA"/>
</dbReference>
<organism evidence="3 4">
    <name type="scientific">Pseudoalteromonas lipolytica</name>
    <dbReference type="NCBI Taxonomy" id="570156"/>
    <lineage>
        <taxon>Bacteria</taxon>
        <taxon>Pseudomonadati</taxon>
        <taxon>Pseudomonadota</taxon>
        <taxon>Gammaproteobacteria</taxon>
        <taxon>Alteromonadales</taxon>
        <taxon>Pseudoalteromonadaceae</taxon>
        <taxon>Pseudoalteromonas</taxon>
    </lineage>
</organism>
<gene>
    <name evidence="3" type="ORF">D0907_08280</name>
</gene>
<evidence type="ECO:0000313" key="3">
    <source>
        <dbReference type="EMBL" id="AXV65265.1"/>
    </source>
</evidence>
<name>A0AAD0RZ51_9GAMM</name>
<sequence length="222" mass="24852">MTDNLPSFKSKAFNCPHCNTYSHMDIERLYQQGAMSKYMQFTCSHCGDHSLWRITRYVINVPDDGVMIYPDKGGFPHPSPDMPEDVTLDYLEAAEIAHKSPRGAAALLRLALQKLCKHLGESGENINKDIRSLAGKGILSNRVINVADTIRLTGNNAVHPGEMSEEDIDEVSLKLFDLLNYIVRYAITEPKELEALYLKTPATKRKAAEEHDSKAIHPPTKS</sequence>
<evidence type="ECO:0000313" key="4">
    <source>
        <dbReference type="Proteomes" id="UP000264605"/>
    </source>
</evidence>
<feature type="domain" description="DUF4145" evidence="2">
    <location>
        <begin position="92"/>
        <end position="170"/>
    </location>
</feature>
<proteinExistence type="predicted"/>
<reference evidence="3 4" key="1">
    <citation type="submission" date="2018-08" db="EMBL/GenBank/DDBJ databases">
        <title>Draft genome sequence of Pseudoalteromonas donghaensis HJ51.</title>
        <authorList>
            <person name="Oh J."/>
            <person name="Roh D."/>
        </authorList>
    </citation>
    <scope>NUCLEOTIDE SEQUENCE [LARGE SCALE GENOMIC DNA]</scope>
    <source>
        <strain evidence="3 4">HJ51</strain>
    </source>
</reference>
<dbReference type="AlphaFoldDB" id="A0AAD0RZ51"/>
<protein>
    <submittedName>
        <fullName evidence="3">DUF4145 domain-containing protein</fullName>
    </submittedName>
</protein>
<evidence type="ECO:0000259" key="2">
    <source>
        <dbReference type="Pfam" id="PF13643"/>
    </source>
</evidence>